<reference evidence="1" key="1">
    <citation type="submission" date="2022-05" db="EMBL/GenBank/DDBJ databases">
        <title>A methanotrophic Mycobacterium dominates a cave microbial ecosystem.</title>
        <authorList>
            <person name="Van Spanning R.J.M."/>
            <person name="Guan Q."/>
            <person name="Melkonian C."/>
            <person name="Gallant J."/>
            <person name="Polerecky L."/>
            <person name="Flot J.-F."/>
            <person name="Brandt B.W."/>
            <person name="Braster M."/>
            <person name="Iturbe Espinoza P."/>
            <person name="Aerts J."/>
            <person name="Meima-Franke M."/>
            <person name="Piersma S.R."/>
            <person name="Bunduc C."/>
            <person name="Ummels R."/>
            <person name="Pain A."/>
            <person name="Fleming E.J."/>
            <person name="van der Wel N."/>
            <person name="Gherman V.D."/>
            <person name="Sarbu S.M."/>
            <person name="Bodelier P.L.E."/>
            <person name="Bitter W."/>
        </authorList>
    </citation>
    <scope>NUCLEOTIDE SEQUENCE</scope>
    <source>
        <strain evidence="1">Sulfur Cave</strain>
    </source>
</reference>
<dbReference type="Proteomes" id="UP001056610">
    <property type="component" value="Chromosome"/>
</dbReference>
<name>A0ABY4QIH8_9MYCO</name>
<evidence type="ECO:0000313" key="1">
    <source>
        <dbReference type="EMBL" id="UQX09796.1"/>
    </source>
</evidence>
<protein>
    <submittedName>
        <fullName evidence="1">Uncharacterized protein</fullName>
    </submittedName>
</protein>
<sequence>MDPLVCSIIHSFLKHRSRQAADRVAQTVVAMELEKRVEPMFHPDSYGYRPRRSALGAGCGRGLLTRPDLLR</sequence>
<gene>
    <name evidence="1" type="ORF">M5I08_16025</name>
</gene>
<keyword evidence="2" id="KW-1185">Reference proteome</keyword>
<organism evidence="1 2">
    <name type="scientific">Candidatus Mycobacterium methanotrophicum</name>
    <dbReference type="NCBI Taxonomy" id="2943498"/>
    <lineage>
        <taxon>Bacteria</taxon>
        <taxon>Bacillati</taxon>
        <taxon>Actinomycetota</taxon>
        <taxon>Actinomycetes</taxon>
        <taxon>Mycobacteriales</taxon>
        <taxon>Mycobacteriaceae</taxon>
        <taxon>Mycobacterium</taxon>
    </lineage>
</organism>
<accession>A0ABY4QIH8</accession>
<dbReference type="RefSeq" id="WP_249762825.1">
    <property type="nucleotide sequence ID" value="NZ_CP097320.1"/>
</dbReference>
<dbReference type="EMBL" id="CP097320">
    <property type="protein sequence ID" value="UQX09796.1"/>
    <property type="molecule type" value="Genomic_DNA"/>
</dbReference>
<evidence type="ECO:0000313" key="2">
    <source>
        <dbReference type="Proteomes" id="UP001056610"/>
    </source>
</evidence>
<proteinExistence type="predicted"/>